<dbReference type="Proteomes" id="UP001189143">
    <property type="component" value="Unassembled WGS sequence"/>
</dbReference>
<dbReference type="AlphaFoldDB" id="A0A650MM93"/>
<evidence type="ECO:0000313" key="3">
    <source>
        <dbReference type="EMBL" id="CAI3549480.1"/>
    </source>
</evidence>
<evidence type="ECO:0000313" key="5">
    <source>
        <dbReference type="Proteomes" id="UP000431451"/>
    </source>
</evidence>
<protein>
    <submittedName>
        <fullName evidence="4">Uncharacterized protein</fullName>
    </submittedName>
</protein>
<dbReference type="Proteomes" id="UP000789738">
    <property type="component" value="Unassembled WGS sequence"/>
</dbReference>
<accession>A0A650MM93</accession>
<dbReference type="RefSeq" id="WP_268259156.1">
    <property type="nucleotide sequence ID" value="NZ_CAKJVD010000061.1"/>
</dbReference>
<reference evidence="4 5" key="1">
    <citation type="submission" date="2018-06" db="EMBL/GenBank/DDBJ databases">
        <authorList>
            <consortium name="IHU Genomes"/>
        </authorList>
    </citation>
    <scope>NUCLEOTIDE SEQUENCE [LARGE SCALE GENOMIC DNA]</scope>
    <source>
        <strain evidence="4 5">NEC25</strain>
    </source>
</reference>
<sequence length="44" mass="5544">MNKYNLNKRNTKEKYYEHEGGYISYNPKTRKEKYTPFRKMENNH</sequence>
<reference evidence="3" key="3">
    <citation type="submission" date="2022-10" db="EMBL/GenBank/DDBJ databases">
        <authorList>
            <person name="Aires J."/>
            <person name="Mesa V."/>
        </authorList>
    </citation>
    <scope>NUCLEOTIDE SEQUENCE</scope>
    <source>
        <strain evidence="3">Clostridium neonatale JD116</strain>
    </source>
</reference>
<dbReference type="EMBL" id="CAMTCP010000088">
    <property type="protein sequence ID" value="CAI3549480.1"/>
    <property type="molecule type" value="Genomic_DNA"/>
</dbReference>
<evidence type="ECO:0000256" key="1">
    <source>
        <dbReference type="SAM" id="MobiDB-lite"/>
    </source>
</evidence>
<evidence type="ECO:0000313" key="4">
    <source>
        <dbReference type="EMBL" id="VCT84684.1"/>
    </source>
</evidence>
<organism evidence="4 5">
    <name type="scientific">Clostridium neonatale</name>
    <dbReference type="NCBI Taxonomy" id="137838"/>
    <lineage>
        <taxon>Bacteria</taxon>
        <taxon>Bacillati</taxon>
        <taxon>Bacillota</taxon>
        <taxon>Clostridia</taxon>
        <taxon>Eubacteriales</taxon>
        <taxon>Clostridiaceae</taxon>
        <taxon>Clostridium</taxon>
    </lineage>
</organism>
<gene>
    <name evidence="3" type="ORF">CNEO2_170080</name>
    <name evidence="2" type="ORF">CNEO_43051</name>
    <name evidence="4" type="ORF">CNEONATNEC25_02284</name>
</gene>
<dbReference type="Proteomes" id="UP000431451">
    <property type="component" value="Unassembled WGS sequence"/>
</dbReference>
<name>A0A650MM93_9CLOT</name>
<dbReference type="EMBL" id="UWJD01000002">
    <property type="protein sequence ID" value="VCT84684.1"/>
    <property type="molecule type" value="Genomic_DNA"/>
</dbReference>
<proteinExistence type="predicted"/>
<evidence type="ECO:0000313" key="2">
    <source>
        <dbReference type="EMBL" id="CAG9707487.1"/>
    </source>
</evidence>
<feature type="compositionally biased region" description="Basic and acidic residues" evidence="1">
    <location>
        <begin position="10"/>
        <end position="20"/>
    </location>
</feature>
<feature type="region of interest" description="Disordered" evidence="1">
    <location>
        <begin position="1"/>
        <end position="21"/>
    </location>
</feature>
<dbReference type="GeneID" id="79395941"/>
<reference evidence="2" key="2">
    <citation type="submission" date="2021-10" db="EMBL/GenBank/DDBJ databases">
        <authorList>
            <person name="Mesa V."/>
        </authorList>
    </citation>
    <scope>NUCLEOTIDE SEQUENCE</scope>
    <source>
        <strain evidence="2">CC3_PB</strain>
    </source>
</reference>
<dbReference type="EMBL" id="CAKJVE010000004">
    <property type="protein sequence ID" value="CAG9707487.1"/>
    <property type="molecule type" value="Genomic_DNA"/>
</dbReference>